<feature type="domain" description="Amylopullulanase X25" evidence="3">
    <location>
        <begin position="164"/>
        <end position="255"/>
    </location>
</feature>
<dbReference type="Gene3D" id="2.60.40.10">
    <property type="entry name" value="Immunoglobulins"/>
    <property type="match status" value="3"/>
</dbReference>
<comment type="caution">
    <text evidence="4">The sequence shown here is derived from an EMBL/GenBank/DDBJ whole genome shotgun (WGS) entry which is preliminary data.</text>
</comment>
<accession>A0AA37QC59</accession>
<dbReference type="EMBL" id="BRXS01000001">
    <property type="protein sequence ID" value="GLC23565.1"/>
    <property type="molecule type" value="Genomic_DNA"/>
</dbReference>
<keyword evidence="2" id="KW-0732">Signal</keyword>
<organism evidence="4 5">
    <name type="scientific">Roseisolibacter agri</name>
    <dbReference type="NCBI Taxonomy" id="2014610"/>
    <lineage>
        <taxon>Bacteria</taxon>
        <taxon>Pseudomonadati</taxon>
        <taxon>Gemmatimonadota</taxon>
        <taxon>Gemmatimonadia</taxon>
        <taxon>Gemmatimonadales</taxon>
        <taxon>Gemmatimonadaceae</taxon>
        <taxon>Roseisolibacter</taxon>
    </lineage>
</organism>
<feature type="region of interest" description="Disordered" evidence="1">
    <location>
        <begin position="43"/>
        <end position="62"/>
    </location>
</feature>
<protein>
    <recommendedName>
        <fullName evidence="3">Amylopullulanase X25 domain-containing protein</fullName>
    </recommendedName>
</protein>
<name>A0AA37QC59_9BACT</name>
<evidence type="ECO:0000313" key="5">
    <source>
        <dbReference type="Proteomes" id="UP001161325"/>
    </source>
</evidence>
<keyword evidence="5" id="KW-1185">Reference proteome</keyword>
<gene>
    <name evidence="4" type="ORF">rosag_00780</name>
</gene>
<dbReference type="InterPro" id="IPR013783">
    <property type="entry name" value="Ig-like_fold"/>
</dbReference>
<feature type="chain" id="PRO_5041225215" description="Amylopullulanase X25 domain-containing protein" evidence="2">
    <location>
        <begin position="38"/>
        <end position="455"/>
    </location>
</feature>
<feature type="domain" description="Amylopullulanase X25" evidence="3">
    <location>
        <begin position="63"/>
        <end position="155"/>
    </location>
</feature>
<dbReference type="Pfam" id="PF22058">
    <property type="entry name" value="X25_BaPul_like"/>
    <property type="match status" value="3"/>
</dbReference>
<dbReference type="Proteomes" id="UP001161325">
    <property type="component" value="Unassembled WGS sequence"/>
</dbReference>
<dbReference type="CDD" id="cd12962">
    <property type="entry name" value="X25_BaPul_like"/>
    <property type="match status" value="3"/>
</dbReference>
<proteinExistence type="predicted"/>
<evidence type="ECO:0000313" key="4">
    <source>
        <dbReference type="EMBL" id="GLC23565.1"/>
    </source>
</evidence>
<feature type="signal peptide" evidence="2">
    <location>
        <begin position="1"/>
        <end position="37"/>
    </location>
</feature>
<dbReference type="AlphaFoldDB" id="A0AA37QC59"/>
<evidence type="ECO:0000256" key="1">
    <source>
        <dbReference type="SAM" id="MobiDB-lite"/>
    </source>
</evidence>
<dbReference type="InterPro" id="IPR054409">
    <property type="entry name" value="X25_BaPul-like"/>
</dbReference>
<sequence>MSPSPTPIVRIAPMPVAPRRRLAHTAALALLLASACADPTLAPDGALRPRSRPSGDHTPAPTTVTVAASFQSEAGCAGDWQPTCSATQLIYDANDGVWQRALGIPAGSYEYKAALNGTWDENYGVNATANGANLSLSLAAPATVKFYYDHATHWITDNRRSVIVTAAGSFQSELGCSGDWDPTCLRSWLQDPDGDGIYTFVTSALPAGSYEVKAAINEGWDENYGASGQQNGANIPFTVAAGATMRFAYDAATHVLTITEVQPPVTTVTAVGSFQSEAGCAGDWDPTCAATHLTYDATSGTWRAVFTLPGGSYEAKTAINDSWNVSYGAGGVLFGDNIPFTVPPTGAAMRFTYDPSTHVLTIAEAVPTSTTAAQQLAVLRAMVGALALDRGTTTSLQAKLADAQSAIASGATAAACSSLADFMAQVRALSGRKIPVDGATALLDAATQIRATLGC</sequence>
<evidence type="ECO:0000256" key="2">
    <source>
        <dbReference type="SAM" id="SignalP"/>
    </source>
</evidence>
<reference evidence="4" key="1">
    <citation type="submission" date="2022-08" db="EMBL/GenBank/DDBJ databases">
        <title>Draft genome sequencing of Roseisolibacter agri AW1220.</title>
        <authorList>
            <person name="Tobiishi Y."/>
            <person name="Tonouchi A."/>
        </authorList>
    </citation>
    <scope>NUCLEOTIDE SEQUENCE</scope>
    <source>
        <strain evidence="4">AW1220</strain>
    </source>
</reference>
<evidence type="ECO:0000259" key="3">
    <source>
        <dbReference type="Pfam" id="PF22058"/>
    </source>
</evidence>
<feature type="domain" description="Amylopullulanase X25" evidence="3">
    <location>
        <begin position="267"/>
        <end position="359"/>
    </location>
</feature>